<keyword evidence="3" id="KW-1185">Reference proteome</keyword>
<feature type="non-terminal residue" evidence="1">
    <location>
        <position position="1"/>
    </location>
</feature>
<evidence type="ECO:0000313" key="3">
    <source>
        <dbReference type="Proteomes" id="UP001165986"/>
    </source>
</evidence>
<accession>A0AA40VTC9</accession>
<sequence>TQLQHKLTDVLKEITPEMIASLTSYDFILEALFSAAS</sequence>
<comment type="caution">
    <text evidence="1">The sequence shown here is derived from an EMBL/GenBank/DDBJ whole genome shotgun (WGS) entry which is preliminary data.</text>
</comment>
<dbReference type="AlphaFoldDB" id="A0AA40VTC9"/>
<gene>
    <name evidence="1" type="ORF">FNW02_24850</name>
    <name evidence="2" type="ORF">FNW02_37500</name>
</gene>
<dbReference type="EMBL" id="VJXY01000139">
    <property type="protein sequence ID" value="MBD6621238.1"/>
    <property type="molecule type" value="Genomic_DNA"/>
</dbReference>
<protein>
    <submittedName>
        <fullName evidence="1">IS630 family transposase</fullName>
    </submittedName>
</protein>
<reference evidence="1" key="1">
    <citation type="submission" date="2019-07" db="EMBL/GenBank/DDBJ databases">
        <title>Toxilogical consequences of a new and cryptic species of cyanobacteria (Komarekiella delphini-convector) recovered from the epidermis of a bottlenose dolphin and 1500 ft. in the air.</title>
        <authorList>
            <person name="Brown A.O."/>
            <person name="Dvorak P."/>
            <person name="Villanueva C.D."/>
            <person name="Foss A.J."/>
            <person name="Garvey A.D."/>
            <person name="Gibson Q.A."/>
            <person name="Johansen J.R."/>
            <person name="Casamatta D.A."/>
        </authorList>
    </citation>
    <scope>NUCLEOTIDE SEQUENCE</scope>
    <source>
        <strain evidence="1">SJRDD-AB1</strain>
    </source>
</reference>
<organism evidence="1 3">
    <name type="scientific">Komarekiella delphini-convector SJRDD-AB1</name>
    <dbReference type="NCBI Taxonomy" id="2593771"/>
    <lineage>
        <taxon>Bacteria</taxon>
        <taxon>Bacillati</taxon>
        <taxon>Cyanobacteriota</taxon>
        <taxon>Cyanophyceae</taxon>
        <taxon>Nostocales</taxon>
        <taxon>Nostocaceae</taxon>
        <taxon>Komarekiella</taxon>
        <taxon>Komarekiella delphini-convector</taxon>
    </lineage>
</organism>
<name>A0AA40VTC9_9NOST</name>
<dbReference type="EMBL" id="VJXY01000034">
    <property type="protein sequence ID" value="MBD6618962.1"/>
    <property type="molecule type" value="Genomic_DNA"/>
</dbReference>
<proteinExistence type="predicted"/>
<evidence type="ECO:0000313" key="2">
    <source>
        <dbReference type="EMBL" id="MBD6621238.1"/>
    </source>
</evidence>
<evidence type="ECO:0000313" key="1">
    <source>
        <dbReference type="EMBL" id="MBD6618962.1"/>
    </source>
</evidence>
<dbReference type="Proteomes" id="UP001165986">
    <property type="component" value="Unassembled WGS sequence"/>
</dbReference>